<dbReference type="SUPFAM" id="SSF118251">
    <property type="entry name" value="Variant surface glycoprotein MITAT 1.2, VSG 221, C-terminal domain"/>
    <property type="match status" value="1"/>
</dbReference>
<dbReference type="AlphaFoldDB" id="A0A1G4IB41"/>
<dbReference type="EMBL" id="CZPT02001157">
    <property type="protein sequence ID" value="SCU69150.1"/>
    <property type="molecule type" value="Genomic_DNA"/>
</dbReference>
<keyword evidence="12" id="KW-1185">Reference proteome</keyword>
<keyword evidence="5" id="KW-0732">Signal</keyword>
<feature type="region of interest" description="Disordered" evidence="9">
    <location>
        <begin position="141"/>
        <end position="170"/>
    </location>
</feature>
<comment type="caution">
    <text evidence="11">The sequence shown here is derived from an EMBL/GenBank/DDBJ whole genome shotgun (WGS) entry which is preliminary data.</text>
</comment>
<evidence type="ECO:0000259" key="10">
    <source>
        <dbReference type="Pfam" id="PF13206"/>
    </source>
</evidence>
<evidence type="ECO:0000256" key="5">
    <source>
        <dbReference type="ARBA" id="ARBA00022729"/>
    </source>
</evidence>
<name>A0A1G4IB41_TRYEQ</name>
<evidence type="ECO:0000256" key="6">
    <source>
        <dbReference type="ARBA" id="ARBA00023136"/>
    </source>
</evidence>
<dbReference type="Proteomes" id="UP000195570">
    <property type="component" value="Unassembled WGS sequence"/>
</dbReference>
<dbReference type="GeneID" id="92374647"/>
<keyword evidence="4" id="KW-0336">GPI-anchor</keyword>
<accession>A0A1G4IB41</accession>
<dbReference type="RefSeq" id="XP_067080174.1">
    <property type="nucleotide sequence ID" value="XM_067224073.1"/>
</dbReference>
<evidence type="ECO:0000256" key="9">
    <source>
        <dbReference type="SAM" id="MobiDB-lite"/>
    </source>
</evidence>
<dbReference type="InterPro" id="IPR025932">
    <property type="entry name" value="Trypano_VSG_B_N_dom"/>
</dbReference>
<keyword evidence="6" id="KW-0472">Membrane</keyword>
<keyword evidence="3" id="KW-1003">Cell membrane</keyword>
<evidence type="ECO:0000313" key="11">
    <source>
        <dbReference type="EMBL" id="SCU69150.1"/>
    </source>
</evidence>
<evidence type="ECO:0000313" key="12">
    <source>
        <dbReference type="Proteomes" id="UP000195570"/>
    </source>
</evidence>
<feature type="domain" description="Trypanosome variant surface glycoprotein B-type N-terminal" evidence="10">
    <location>
        <begin position="2"/>
        <end position="82"/>
    </location>
</feature>
<gene>
    <name evidence="11" type="ORF">TEOVI_000070700</name>
</gene>
<evidence type="ECO:0000256" key="1">
    <source>
        <dbReference type="ARBA" id="ARBA00002523"/>
    </source>
</evidence>
<proteinExistence type="predicted"/>
<dbReference type="GO" id="GO:0005886">
    <property type="term" value="C:plasma membrane"/>
    <property type="evidence" value="ECO:0007669"/>
    <property type="project" value="UniProtKB-SubCell"/>
</dbReference>
<dbReference type="GO" id="GO:0098552">
    <property type="term" value="C:side of membrane"/>
    <property type="evidence" value="ECO:0007669"/>
    <property type="project" value="UniProtKB-KW"/>
</dbReference>
<dbReference type="Pfam" id="PF13206">
    <property type="entry name" value="VSG_B"/>
    <property type="match status" value="1"/>
</dbReference>
<dbReference type="InterPro" id="IPR027446">
    <property type="entry name" value="VSG_C_dom_sf"/>
</dbReference>
<dbReference type="VEuPathDB" id="TriTrypDB:TEOVI_000070700"/>
<evidence type="ECO:0000256" key="4">
    <source>
        <dbReference type="ARBA" id="ARBA00022622"/>
    </source>
</evidence>
<evidence type="ECO:0000256" key="2">
    <source>
        <dbReference type="ARBA" id="ARBA00004609"/>
    </source>
</evidence>
<reference evidence="11" key="1">
    <citation type="submission" date="2016-09" db="EMBL/GenBank/DDBJ databases">
        <authorList>
            <person name="Hebert L."/>
            <person name="Moumen B."/>
        </authorList>
    </citation>
    <scope>NUCLEOTIDE SEQUENCE [LARGE SCALE GENOMIC DNA]</scope>
    <source>
        <strain evidence="11">OVI</strain>
    </source>
</reference>
<evidence type="ECO:0000256" key="7">
    <source>
        <dbReference type="ARBA" id="ARBA00023180"/>
    </source>
</evidence>
<keyword evidence="8" id="KW-0449">Lipoprotein</keyword>
<evidence type="ECO:0000256" key="8">
    <source>
        <dbReference type="ARBA" id="ARBA00023288"/>
    </source>
</evidence>
<keyword evidence="7" id="KW-0325">Glycoprotein</keyword>
<sequence>MARIHATVKSEPGATYLGACCQNRCDGDQANGQCVKFTGDSAKSTTVFDSLPWVNKVNDAIKTIRQSEEATRQAKIIKAQLETELLAIRASVNSIRHRRKVKDSRQVADSAIGPERYSKTCEAHHARKDNCTKANCNYDATTADGKKCKPKPGSETTTKKTAEKEAETKT</sequence>
<evidence type="ECO:0000256" key="3">
    <source>
        <dbReference type="ARBA" id="ARBA00022475"/>
    </source>
</evidence>
<feature type="compositionally biased region" description="Basic and acidic residues" evidence="9">
    <location>
        <begin position="157"/>
        <end position="170"/>
    </location>
</feature>
<comment type="function">
    <text evidence="1">VSG forms a coat on the surface of the parasite. The trypanosome evades the immune response of the host by expressing a series of antigenically distinct VSGs from an estimated 1000 VSG genes.</text>
</comment>
<protein>
    <submittedName>
        <fullName evidence="11">Variant surface glycoprotein (VSG), putative</fullName>
    </submittedName>
</protein>
<comment type="subcellular location">
    <subcellularLocation>
        <location evidence="2">Cell membrane</location>
        <topology evidence="2">Lipid-anchor</topology>
        <topology evidence="2">GPI-anchor</topology>
    </subcellularLocation>
</comment>
<organism evidence="11 12">
    <name type="scientific">Trypanosoma equiperdum</name>
    <dbReference type="NCBI Taxonomy" id="5694"/>
    <lineage>
        <taxon>Eukaryota</taxon>
        <taxon>Discoba</taxon>
        <taxon>Euglenozoa</taxon>
        <taxon>Kinetoplastea</taxon>
        <taxon>Metakinetoplastina</taxon>
        <taxon>Trypanosomatida</taxon>
        <taxon>Trypanosomatidae</taxon>
        <taxon>Trypanosoma</taxon>
    </lineage>
</organism>